<dbReference type="Proteomes" id="UP000515125">
    <property type="component" value="Unplaced"/>
</dbReference>
<dbReference type="RefSeq" id="XP_026191420.1">
    <property type="nucleotide sequence ID" value="XM_026335635.1"/>
</dbReference>
<evidence type="ECO:0000313" key="2">
    <source>
        <dbReference type="Proteomes" id="UP000515125"/>
    </source>
</evidence>
<dbReference type="GeneID" id="34621204"/>
<feature type="region of interest" description="Disordered" evidence="1">
    <location>
        <begin position="198"/>
        <end position="222"/>
    </location>
</feature>
<feature type="compositionally biased region" description="Low complexity" evidence="1">
    <location>
        <begin position="203"/>
        <end position="222"/>
    </location>
</feature>
<name>A0A6P6RWA4_9EIME</name>
<accession>A0A6P6RWA4</accession>
<feature type="compositionally biased region" description="Polar residues" evidence="1">
    <location>
        <begin position="32"/>
        <end position="41"/>
    </location>
</feature>
<evidence type="ECO:0000313" key="3">
    <source>
        <dbReference type="RefSeq" id="XP_026191420.1"/>
    </source>
</evidence>
<gene>
    <name evidence="3" type="primary">LOC34621204</name>
</gene>
<feature type="region of interest" description="Disordered" evidence="1">
    <location>
        <begin position="283"/>
        <end position="336"/>
    </location>
</feature>
<dbReference type="OrthoDB" id="349180at2759"/>
<sequence length="516" mass="56965">MTSEFSGAEETNKHEYKARQVALGSAAGATRQEVSSDSPLKQQTSAAATARLFGCGQKTSVGRTAAAGAAAASAETSAAAAAAAATPLAGVFTRNSAKKAVSQRAMHEGIVVACSTAASERLRTCRAATQRCLAHAFAAWLCAAVAAASSGKTAPSGRARRNKAATAAAAAAAAAGAASSHGSDASATPSKYGGLLMEHEQQQEQQQQEQQQQEQQQQEQRQQIQQPLHVTVQPSTFFYFPPSVYFCDVLDNQLLAVWRAPQEQQQLRQLFLRQQNYALHQERQQEQQERQQEQQERQQEQQERQQEQQERQQEQQERQQEQQERQQEQHEQRSGEMHALEGPLQWGGDFYFQRLQLGLQQRQQQYQQQQRQQQQLQLLEQLEAAEASSVVGSHLVADWDVYDVLPRAFTQQTEAQGLRAGSCERSGGVVTPDSSSLLAKSWCPPLSCFTLRSRGDAWALLDWKTVAVDPDGSLHVLDFCDISTKTEHDMLYIHPETGESVLPRKKPQTQAPLCSP</sequence>
<reference evidence="3" key="1">
    <citation type="submission" date="2025-08" db="UniProtKB">
        <authorList>
            <consortium name="RefSeq"/>
        </authorList>
    </citation>
    <scope>IDENTIFICATION</scope>
</reference>
<dbReference type="AlphaFoldDB" id="A0A6P6RWA4"/>
<proteinExistence type="predicted"/>
<evidence type="ECO:0000256" key="1">
    <source>
        <dbReference type="SAM" id="MobiDB-lite"/>
    </source>
</evidence>
<protein>
    <submittedName>
        <fullName evidence="3">Mediator of RNA polymerase II transcription subunit 15</fullName>
    </submittedName>
</protein>
<keyword evidence="2" id="KW-1185">Reference proteome</keyword>
<organism evidence="2 3">
    <name type="scientific">Cyclospora cayetanensis</name>
    <dbReference type="NCBI Taxonomy" id="88456"/>
    <lineage>
        <taxon>Eukaryota</taxon>
        <taxon>Sar</taxon>
        <taxon>Alveolata</taxon>
        <taxon>Apicomplexa</taxon>
        <taxon>Conoidasida</taxon>
        <taxon>Coccidia</taxon>
        <taxon>Eucoccidiorida</taxon>
        <taxon>Eimeriorina</taxon>
        <taxon>Eimeriidae</taxon>
        <taxon>Cyclospora</taxon>
    </lineage>
</organism>
<feature type="region of interest" description="Disordered" evidence="1">
    <location>
        <begin position="497"/>
        <end position="516"/>
    </location>
</feature>
<feature type="region of interest" description="Disordered" evidence="1">
    <location>
        <begin position="22"/>
        <end position="41"/>
    </location>
</feature>